<organism evidence="1 2">
    <name type="scientific">Smallanthus sonchifolius</name>
    <dbReference type="NCBI Taxonomy" id="185202"/>
    <lineage>
        <taxon>Eukaryota</taxon>
        <taxon>Viridiplantae</taxon>
        <taxon>Streptophyta</taxon>
        <taxon>Embryophyta</taxon>
        <taxon>Tracheophyta</taxon>
        <taxon>Spermatophyta</taxon>
        <taxon>Magnoliopsida</taxon>
        <taxon>eudicotyledons</taxon>
        <taxon>Gunneridae</taxon>
        <taxon>Pentapetalae</taxon>
        <taxon>asterids</taxon>
        <taxon>campanulids</taxon>
        <taxon>Asterales</taxon>
        <taxon>Asteraceae</taxon>
        <taxon>Asteroideae</taxon>
        <taxon>Heliantheae alliance</taxon>
        <taxon>Millerieae</taxon>
        <taxon>Smallanthus</taxon>
    </lineage>
</organism>
<sequence>MEFKTFPQPTRPLSYSNLTSFKYSTSISQHSKPITIKVSEPSTSTSNLQQPDGDVDELFHELIRILFKCLENTDNVTKGLLLRKVFLELEKESQMENFIVEKLKCSHVKVICDFIERYPKSSIGEDEIKYDQQETGSRGFKEDLMEAGSDVGSKAEWSHKLERFKVKTIAIVGGVIKR</sequence>
<gene>
    <name evidence="1" type="ORF">L1987_84376</name>
</gene>
<evidence type="ECO:0000313" key="2">
    <source>
        <dbReference type="Proteomes" id="UP001056120"/>
    </source>
</evidence>
<reference evidence="2" key="1">
    <citation type="journal article" date="2022" name="Mol. Ecol. Resour.">
        <title>The genomes of chicory, endive, great burdock and yacon provide insights into Asteraceae palaeo-polyploidization history and plant inulin production.</title>
        <authorList>
            <person name="Fan W."/>
            <person name="Wang S."/>
            <person name="Wang H."/>
            <person name="Wang A."/>
            <person name="Jiang F."/>
            <person name="Liu H."/>
            <person name="Zhao H."/>
            <person name="Xu D."/>
            <person name="Zhang Y."/>
        </authorList>
    </citation>
    <scope>NUCLEOTIDE SEQUENCE [LARGE SCALE GENOMIC DNA]</scope>
    <source>
        <strain evidence="2">cv. Yunnan</strain>
    </source>
</reference>
<keyword evidence="2" id="KW-1185">Reference proteome</keyword>
<reference evidence="1 2" key="2">
    <citation type="journal article" date="2022" name="Mol. Ecol. Resour.">
        <title>The genomes of chicory, endive, great burdock and yacon provide insights into Asteraceae paleo-polyploidization history and plant inulin production.</title>
        <authorList>
            <person name="Fan W."/>
            <person name="Wang S."/>
            <person name="Wang H."/>
            <person name="Wang A."/>
            <person name="Jiang F."/>
            <person name="Liu H."/>
            <person name="Zhao H."/>
            <person name="Xu D."/>
            <person name="Zhang Y."/>
        </authorList>
    </citation>
    <scope>NUCLEOTIDE SEQUENCE [LARGE SCALE GENOMIC DNA]</scope>
    <source>
        <strain evidence="2">cv. Yunnan</strain>
        <tissue evidence="1">Leaves</tissue>
    </source>
</reference>
<proteinExistence type="predicted"/>
<protein>
    <submittedName>
        <fullName evidence="1">Uncharacterized protein</fullName>
    </submittedName>
</protein>
<name>A0ACB8YF85_9ASTR</name>
<comment type="caution">
    <text evidence="1">The sequence shown here is derived from an EMBL/GenBank/DDBJ whole genome shotgun (WGS) entry which is preliminary data.</text>
</comment>
<accession>A0ACB8YF85</accession>
<dbReference type="Proteomes" id="UP001056120">
    <property type="component" value="Linkage Group LG28"/>
</dbReference>
<dbReference type="EMBL" id="CM042045">
    <property type="protein sequence ID" value="KAI3683861.1"/>
    <property type="molecule type" value="Genomic_DNA"/>
</dbReference>
<evidence type="ECO:0000313" key="1">
    <source>
        <dbReference type="EMBL" id="KAI3683861.1"/>
    </source>
</evidence>